<sequence>MTQVKLKLHRGQVAADPPSDGIVTIARGRIRRLDPVTVSCGEAFRNLRLVLPAPPVPMPTSMRFHLPVRSHLPRAALPSSWSAHSVLDVSQRGNSQDAYISCWTPNIGPWAF</sequence>
<dbReference type="STRING" id="266265.Bxe_A1915"/>
<organism evidence="1 2">
    <name type="scientific">Paraburkholderia xenovorans (strain LB400)</name>
    <dbReference type="NCBI Taxonomy" id="266265"/>
    <lineage>
        <taxon>Bacteria</taxon>
        <taxon>Pseudomonadati</taxon>
        <taxon>Pseudomonadota</taxon>
        <taxon>Betaproteobacteria</taxon>
        <taxon>Burkholderiales</taxon>
        <taxon>Burkholderiaceae</taxon>
        <taxon>Paraburkholderia</taxon>
    </lineage>
</organism>
<evidence type="ECO:0000313" key="1">
    <source>
        <dbReference type="EMBL" id="ABE31050.1"/>
    </source>
</evidence>
<dbReference type="KEGG" id="bxe:Bxe_A1915"/>
<proteinExistence type="predicted"/>
<evidence type="ECO:0000313" key="2">
    <source>
        <dbReference type="Proteomes" id="UP000001817"/>
    </source>
</evidence>
<accession>Q13XY9</accession>
<reference evidence="1 2" key="1">
    <citation type="journal article" date="2006" name="Proc. Natl. Acad. Sci. U.S.A.">
        <title>Burkholderia xenovorans LB400 harbors a multi-replicon, 9.73-Mbp genome shaped for versatility.</title>
        <authorList>
            <person name="Chain P.S."/>
            <person name="Denef V.J."/>
            <person name="Konstantinidis K.T."/>
            <person name="Vergez L.M."/>
            <person name="Agullo L."/>
            <person name="Reyes V.L."/>
            <person name="Hauser L."/>
            <person name="Cordova M."/>
            <person name="Gomez L."/>
            <person name="Gonzalez M."/>
            <person name="Land M."/>
            <person name="Lao V."/>
            <person name="Larimer F."/>
            <person name="LiPuma J.J."/>
            <person name="Mahenthiralingam E."/>
            <person name="Malfatti S.A."/>
            <person name="Marx C.J."/>
            <person name="Parnell J.J."/>
            <person name="Ramette A."/>
            <person name="Richardson P."/>
            <person name="Seeger M."/>
            <person name="Smith D."/>
            <person name="Spilker T."/>
            <person name="Sul W.J."/>
            <person name="Tsoi T.V."/>
            <person name="Ulrich L.E."/>
            <person name="Zhulin I.B."/>
            <person name="Tiedje J.M."/>
        </authorList>
    </citation>
    <scope>NUCLEOTIDE SEQUENCE [LARGE SCALE GENOMIC DNA]</scope>
    <source>
        <strain evidence="1 2">LB400</strain>
    </source>
</reference>
<dbReference type="AlphaFoldDB" id="Q13XY9"/>
<gene>
    <name evidence="1" type="ORF">Bxe_A1915</name>
</gene>
<protein>
    <submittedName>
        <fullName evidence="1">Uncharacterized protein</fullName>
    </submittedName>
</protein>
<keyword evidence="2" id="KW-1185">Reference proteome</keyword>
<dbReference type="EMBL" id="CP000270">
    <property type="protein sequence ID" value="ABE31050.1"/>
    <property type="molecule type" value="Genomic_DNA"/>
</dbReference>
<dbReference type="Proteomes" id="UP000001817">
    <property type="component" value="Chromosome 1"/>
</dbReference>
<name>Q13XY9_PARXL</name>